<feature type="transmembrane region" description="Helical" evidence="5">
    <location>
        <begin position="105"/>
        <end position="123"/>
    </location>
</feature>
<keyword evidence="4 5" id="KW-0472">Membrane</keyword>
<feature type="transmembrane region" description="Helical" evidence="5">
    <location>
        <begin position="301"/>
        <end position="318"/>
    </location>
</feature>
<dbReference type="PANTHER" id="PTHR10846:SF8">
    <property type="entry name" value="INNER MEMBRANE PROTEIN YRBG"/>
    <property type="match status" value="1"/>
</dbReference>
<sequence length="320" mass="34486">MIEIIIAVFILIGGITLIIYSSMKAVKHSAILAASLGISPLIIGITLVSIGTDISEILNSIISCALGHGDINVGDSVGSDLTQLTLVFGLLPLITGVIYVHRKDIIILGACEILSLVLIFSVVEKGYITRLNAIFMVGSLGIYVWLIYNANKESILERVEMVEKIEILTSKKHNLLLAALGFGGVTLASFMIVQSVIVISSLLQVHEYILSFFIVAIGTSLPELAVDINALRLGHHSIAIGDIIGSCIVDSTLSIGIGLVFFPQEVTAALAIPTVLYTLLASFIVFVLIAIRRKVDKKAGILFIALYFMSYIFLFLLLNI</sequence>
<comment type="subcellular location">
    <subcellularLocation>
        <location evidence="1">Membrane</location>
        <topology evidence="1">Multi-pass membrane protein</topology>
    </subcellularLocation>
</comment>
<feature type="transmembrane region" description="Helical" evidence="5">
    <location>
        <begin position="30"/>
        <end position="50"/>
    </location>
</feature>
<dbReference type="GO" id="GO:0008273">
    <property type="term" value="F:calcium, potassium:sodium antiporter activity"/>
    <property type="evidence" value="ECO:0007669"/>
    <property type="project" value="TreeGrafter"/>
</dbReference>
<dbReference type="GO" id="GO:0006874">
    <property type="term" value="P:intracellular calcium ion homeostasis"/>
    <property type="evidence" value="ECO:0007669"/>
    <property type="project" value="TreeGrafter"/>
</dbReference>
<reference evidence="7" key="1">
    <citation type="journal article" date="2015" name="Nature">
        <title>Complex archaea that bridge the gap between prokaryotes and eukaryotes.</title>
        <authorList>
            <person name="Spang A."/>
            <person name="Saw J.H."/>
            <person name="Jorgensen S.L."/>
            <person name="Zaremba-Niedzwiedzka K."/>
            <person name="Martijn J."/>
            <person name="Lind A.E."/>
            <person name="van Eijk R."/>
            <person name="Schleper C."/>
            <person name="Guy L."/>
            <person name="Ettema T.J."/>
        </authorList>
    </citation>
    <scope>NUCLEOTIDE SEQUENCE</scope>
</reference>
<comment type="caution">
    <text evidence="7">The sequence shown here is derived from an EMBL/GenBank/DDBJ whole genome shotgun (WGS) entry which is preliminary data.</text>
</comment>
<organism evidence="7">
    <name type="scientific">marine sediment metagenome</name>
    <dbReference type="NCBI Taxonomy" id="412755"/>
    <lineage>
        <taxon>unclassified sequences</taxon>
        <taxon>metagenomes</taxon>
        <taxon>ecological metagenomes</taxon>
    </lineage>
</organism>
<feature type="transmembrane region" description="Helical" evidence="5">
    <location>
        <begin position="268"/>
        <end position="289"/>
    </location>
</feature>
<evidence type="ECO:0000313" key="7">
    <source>
        <dbReference type="EMBL" id="KKM94743.1"/>
    </source>
</evidence>
<keyword evidence="3 5" id="KW-1133">Transmembrane helix</keyword>
<feature type="domain" description="Sodium/calcium exchanger membrane region" evidence="6">
    <location>
        <begin position="7"/>
        <end position="148"/>
    </location>
</feature>
<feature type="transmembrane region" description="Helical" evidence="5">
    <location>
        <begin position="238"/>
        <end position="262"/>
    </location>
</feature>
<dbReference type="EMBL" id="LAZR01006099">
    <property type="protein sequence ID" value="KKM94743.1"/>
    <property type="molecule type" value="Genomic_DNA"/>
</dbReference>
<dbReference type="Gene3D" id="1.20.1420.30">
    <property type="entry name" value="NCX, central ion-binding region"/>
    <property type="match status" value="2"/>
</dbReference>
<proteinExistence type="predicted"/>
<evidence type="ECO:0000259" key="6">
    <source>
        <dbReference type="Pfam" id="PF01699"/>
    </source>
</evidence>
<evidence type="ECO:0000256" key="4">
    <source>
        <dbReference type="ARBA" id="ARBA00023136"/>
    </source>
</evidence>
<evidence type="ECO:0000256" key="1">
    <source>
        <dbReference type="ARBA" id="ARBA00004141"/>
    </source>
</evidence>
<keyword evidence="2 5" id="KW-0812">Transmembrane</keyword>
<dbReference type="GO" id="GO:0005886">
    <property type="term" value="C:plasma membrane"/>
    <property type="evidence" value="ECO:0007669"/>
    <property type="project" value="TreeGrafter"/>
</dbReference>
<feature type="transmembrane region" description="Helical" evidence="5">
    <location>
        <begin position="208"/>
        <end position="226"/>
    </location>
</feature>
<feature type="transmembrane region" description="Helical" evidence="5">
    <location>
        <begin position="129"/>
        <end position="148"/>
    </location>
</feature>
<gene>
    <name evidence="7" type="ORF">LCGC14_1195230</name>
</gene>
<evidence type="ECO:0000256" key="3">
    <source>
        <dbReference type="ARBA" id="ARBA00022989"/>
    </source>
</evidence>
<dbReference type="InterPro" id="IPR004837">
    <property type="entry name" value="NaCa_Exmemb"/>
</dbReference>
<feature type="transmembrane region" description="Helical" evidence="5">
    <location>
        <begin position="6"/>
        <end position="23"/>
    </location>
</feature>
<feature type="domain" description="Sodium/calcium exchanger membrane region" evidence="6">
    <location>
        <begin position="174"/>
        <end position="315"/>
    </location>
</feature>
<dbReference type="Pfam" id="PF01699">
    <property type="entry name" value="Na_Ca_ex"/>
    <property type="match status" value="2"/>
</dbReference>
<evidence type="ECO:0000256" key="5">
    <source>
        <dbReference type="SAM" id="Phobius"/>
    </source>
</evidence>
<dbReference type="GO" id="GO:0005262">
    <property type="term" value="F:calcium channel activity"/>
    <property type="evidence" value="ECO:0007669"/>
    <property type="project" value="TreeGrafter"/>
</dbReference>
<dbReference type="AlphaFoldDB" id="A0A0F9LN22"/>
<name>A0A0F9LN22_9ZZZZ</name>
<protein>
    <recommendedName>
        <fullName evidence="6">Sodium/calcium exchanger membrane region domain-containing protein</fullName>
    </recommendedName>
</protein>
<feature type="transmembrane region" description="Helical" evidence="5">
    <location>
        <begin position="175"/>
        <end position="202"/>
    </location>
</feature>
<dbReference type="InterPro" id="IPR044880">
    <property type="entry name" value="NCX_ion-bd_dom_sf"/>
</dbReference>
<dbReference type="PANTHER" id="PTHR10846">
    <property type="entry name" value="SODIUM/POTASSIUM/CALCIUM EXCHANGER"/>
    <property type="match status" value="1"/>
</dbReference>
<accession>A0A0F9LN22</accession>
<evidence type="ECO:0000256" key="2">
    <source>
        <dbReference type="ARBA" id="ARBA00022692"/>
    </source>
</evidence>
<dbReference type="InterPro" id="IPR004481">
    <property type="entry name" value="K/Na/Ca-exchanger"/>
</dbReference>
<feature type="transmembrane region" description="Helical" evidence="5">
    <location>
        <begin position="81"/>
        <end position="100"/>
    </location>
</feature>